<dbReference type="Proteomes" id="UP000259497">
    <property type="component" value="Unassembled WGS sequence"/>
</dbReference>
<reference evidence="1 2" key="1">
    <citation type="submission" date="2018-08" db="EMBL/GenBank/DDBJ databases">
        <authorList>
            <consortium name="Pathogen Informatics"/>
        </authorList>
    </citation>
    <scope>NUCLEOTIDE SEQUENCE [LARGE SCALE GENOMIC DNA]</scope>
    <source>
        <strain evidence="1 2">EuSCAPE_GR114</strain>
    </source>
</reference>
<protein>
    <recommendedName>
        <fullName evidence="3">DUF4365 domain-containing protein</fullName>
    </recommendedName>
</protein>
<organism evidence="1 2">
    <name type="scientific">Klebsiella pneumoniae</name>
    <dbReference type="NCBI Taxonomy" id="573"/>
    <lineage>
        <taxon>Bacteria</taxon>
        <taxon>Pseudomonadati</taxon>
        <taxon>Pseudomonadota</taxon>
        <taxon>Gammaproteobacteria</taxon>
        <taxon>Enterobacterales</taxon>
        <taxon>Enterobacteriaceae</taxon>
        <taxon>Klebsiella/Raoultella group</taxon>
        <taxon>Klebsiella</taxon>
        <taxon>Klebsiella pneumoniae complex</taxon>
    </lineage>
</organism>
<comment type="caution">
    <text evidence="1">The sequence shown here is derived from an EMBL/GenBank/DDBJ whole genome shotgun (WGS) entry which is preliminary data.</text>
</comment>
<dbReference type="Gene3D" id="1.25.40.10">
    <property type="entry name" value="Tetratricopeptide repeat domain"/>
    <property type="match status" value="1"/>
</dbReference>
<evidence type="ECO:0000313" key="1">
    <source>
        <dbReference type="EMBL" id="SVS28479.1"/>
    </source>
</evidence>
<dbReference type="InterPro" id="IPR011990">
    <property type="entry name" value="TPR-like_helical_dom_sf"/>
</dbReference>
<evidence type="ECO:0000313" key="2">
    <source>
        <dbReference type="Proteomes" id="UP000259497"/>
    </source>
</evidence>
<dbReference type="RefSeq" id="WP_104456530.1">
    <property type="nucleotide sequence ID" value="NZ_CAJHPX010000007.1"/>
</dbReference>
<accession>A0ABD7NSJ8</accession>
<sequence length="1287" mass="148911">MNKLPKESSSQEIGRLAGRAISSKFPASWIETPQSGDSDFGIDYLIQLKDLQNNVCYSFYLQLKGTTVPNYITNGEFVSFSFKTSTLAYYYAQEPLVMVALVDLSIHLDDLSKCPIYFLWLDDDWFDINKEKIEEQEYLTLNIPTNQEINNKLDVFSFYEKRIMEKLAVQGLRKAIKPHSDNVSRSIVKFSEYIEEKPVLIKAVEESGDEPWISNPSGEAVTLLKECSDALNENLIKKAQEILSRLDNWPNQLSSHENAELILQKSILCELQGELPESLEILRNVKDYSDKPRYKLAFLEAKIKNGQTLNQEELADIEREILAGDFRATFLKAKFLAISGHLKEATAIIDEKQSKKFTAKLLLLTLAENTEEFDEEINKIDLAMLNSDRDKYVYYALSARRFFLKAHGDIFNYDQILPFTGKSNINFDHMKTSYELCDKAWYYAKKLGYPSDFVILIDISTVLYSYFNNISVLFERFDEILKERPNHNELCLLYSRLLYNCNEYKKVVSLLTRVKSELSLDDKSIFFASNFYLKEYDTALDIFLNIENELIEKSPENTPFILCLAIEIATAKFEDILADRLRATLLSYENGEAFWAVSSCVRKMIEEPNSQPDCVENLYQKYIELNKPVVIAEHLLRFFNVRNENTEYKIIEVAERILIDKELDESCSLKLAEAYLKTGDSNKVFEIVAKNLEKVNVDPHWHVIKTYALELSGRVGEAVDEIEQALKGSNYSTEHMRIYVNKCLSFGMFKQVESVLQRLLSIESSRKNKLEYLSKLATVYSSNSEYSEKLISSIKRIGELVDRNDCHEEGQYLALVLSTQINMNDEIRSAFNLRISDYFKKFPESNMLRKANIDINNGPEALLNSIREIAGITDEQIAQWEKNKRSIRRGALPIPFSMLGLFLNNTRDVYTSWNIAKNTPEESLEFKINQAPQSPQAIFDSYFNQEPNFLIEETSLILMYELGILDIFLENIKKFTILNSCFEKMNISRLFNLSLGTNTLQQNILNTITKHRAKLRVEHDCKDNLLESYRNLTSKDGEGYVFLTDDANMLMLCGSNAEFLSHGNIYNILLCLNHNESIKEAELCELIANVSIYGFKSINMDISIMARVFCYFTNENEDYTKTAFKSLFDKVFNSRRKFNETIGILYKFLSHLIDEEKIKISSNVILPLFTNFLLRYPQDSKVDFILNWFLYQCTNGRECYISDLLPMSVTHATLWNVCYEMCCISTEREVDQRELFCKISNFILQQNPNSREKIYKNVVKCFIPGTANYDSFVKAYKDLSQTRKMPN</sequence>
<proteinExistence type="predicted"/>
<name>A0ABD7NSJ8_KLEPN</name>
<gene>
    <name evidence="1" type="ORF">SAMEA3649733_04223</name>
</gene>
<evidence type="ECO:0008006" key="3">
    <source>
        <dbReference type="Google" id="ProtNLM"/>
    </source>
</evidence>
<dbReference type="EMBL" id="UIXM01000016">
    <property type="protein sequence ID" value="SVS28479.1"/>
    <property type="molecule type" value="Genomic_DNA"/>
</dbReference>